<keyword evidence="1" id="KW-0472">Membrane</keyword>
<protein>
    <submittedName>
        <fullName evidence="3">Uncharacterized protein</fullName>
    </submittedName>
</protein>
<name>A0A8H7WB70_9HELO</name>
<dbReference type="EMBL" id="JAFJYH010000065">
    <property type="protein sequence ID" value="KAG4421438.1"/>
    <property type="molecule type" value="Genomic_DNA"/>
</dbReference>
<evidence type="ECO:0000256" key="1">
    <source>
        <dbReference type="SAM" id="Phobius"/>
    </source>
</evidence>
<keyword evidence="1" id="KW-0812">Transmembrane</keyword>
<feature type="chain" id="PRO_5034218450" evidence="2">
    <location>
        <begin position="20"/>
        <end position="102"/>
    </location>
</feature>
<feature type="signal peptide" evidence="2">
    <location>
        <begin position="1"/>
        <end position="19"/>
    </location>
</feature>
<evidence type="ECO:0000313" key="3">
    <source>
        <dbReference type="EMBL" id="KAG4421438.1"/>
    </source>
</evidence>
<feature type="transmembrane region" description="Helical" evidence="1">
    <location>
        <begin position="84"/>
        <end position="101"/>
    </location>
</feature>
<accession>A0A8H7WB70</accession>
<evidence type="ECO:0000313" key="4">
    <source>
        <dbReference type="Proteomes" id="UP000664132"/>
    </source>
</evidence>
<dbReference type="Proteomes" id="UP000664132">
    <property type="component" value="Unassembled WGS sequence"/>
</dbReference>
<keyword evidence="2" id="KW-0732">Signal</keyword>
<evidence type="ECO:0000256" key="2">
    <source>
        <dbReference type="SAM" id="SignalP"/>
    </source>
</evidence>
<keyword evidence="1" id="KW-1133">Transmembrane helix</keyword>
<comment type="caution">
    <text evidence="3">The sequence shown here is derived from an EMBL/GenBank/DDBJ whole genome shotgun (WGS) entry which is preliminary data.</text>
</comment>
<organism evidence="3 4">
    <name type="scientific">Cadophora malorum</name>
    <dbReference type="NCBI Taxonomy" id="108018"/>
    <lineage>
        <taxon>Eukaryota</taxon>
        <taxon>Fungi</taxon>
        <taxon>Dikarya</taxon>
        <taxon>Ascomycota</taxon>
        <taxon>Pezizomycotina</taxon>
        <taxon>Leotiomycetes</taxon>
        <taxon>Helotiales</taxon>
        <taxon>Ploettnerulaceae</taxon>
        <taxon>Cadophora</taxon>
    </lineage>
</organism>
<gene>
    <name evidence="3" type="ORF">IFR04_005388</name>
</gene>
<dbReference type="AlphaFoldDB" id="A0A8H7WB70"/>
<sequence>MKYTTSITLCLMAVTAVSASAVPSSSALPQTGDPIPTISPSLDEVPGDHNLTQNAAAIIAIGPAGSSGGRKSGSVGLASGLDMRLVYTIVVGGLGLGLALAA</sequence>
<keyword evidence="4" id="KW-1185">Reference proteome</keyword>
<reference evidence="3" key="1">
    <citation type="submission" date="2021-02" db="EMBL/GenBank/DDBJ databases">
        <title>Genome sequence Cadophora malorum strain M34.</title>
        <authorList>
            <person name="Stefanovic E."/>
            <person name="Vu D."/>
            <person name="Scully C."/>
            <person name="Dijksterhuis J."/>
            <person name="Roader J."/>
            <person name="Houbraken J."/>
        </authorList>
    </citation>
    <scope>NUCLEOTIDE SEQUENCE</scope>
    <source>
        <strain evidence="3">M34</strain>
    </source>
</reference>
<proteinExistence type="predicted"/>